<evidence type="ECO:0000256" key="4">
    <source>
        <dbReference type="ARBA" id="ARBA00022475"/>
    </source>
</evidence>
<feature type="transmembrane region" description="Helical" evidence="8">
    <location>
        <begin position="131"/>
        <end position="150"/>
    </location>
</feature>
<dbReference type="AlphaFoldDB" id="A0A5S5AXX0"/>
<feature type="transmembrane region" description="Helical" evidence="8">
    <location>
        <begin position="170"/>
        <end position="193"/>
    </location>
</feature>
<organism evidence="9 10">
    <name type="scientific">Thermosediminibacter litoriperuensis</name>
    <dbReference type="NCBI Taxonomy" id="291989"/>
    <lineage>
        <taxon>Bacteria</taxon>
        <taxon>Bacillati</taxon>
        <taxon>Bacillota</taxon>
        <taxon>Clostridia</taxon>
        <taxon>Thermosediminibacterales</taxon>
        <taxon>Thermosediminibacteraceae</taxon>
        <taxon>Thermosediminibacter</taxon>
    </lineage>
</organism>
<comment type="caution">
    <text evidence="9">The sequence shown here is derived from an EMBL/GenBank/DDBJ whole genome shotgun (WGS) entry which is preliminary data.</text>
</comment>
<dbReference type="GO" id="GO:0005886">
    <property type="term" value="C:plasma membrane"/>
    <property type="evidence" value="ECO:0007669"/>
    <property type="project" value="UniProtKB-SubCell"/>
</dbReference>
<dbReference type="PANTHER" id="PTHR36838:SF3">
    <property type="entry name" value="TRANSPORTER AUXIN EFFLUX CARRIER EC FAMILY"/>
    <property type="match status" value="1"/>
</dbReference>
<evidence type="ECO:0000256" key="1">
    <source>
        <dbReference type="ARBA" id="ARBA00004651"/>
    </source>
</evidence>
<dbReference type="PANTHER" id="PTHR36838">
    <property type="entry name" value="AUXIN EFFLUX CARRIER FAMILY PROTEIN"/>
    <property type="match status" value="1"/>
</dbReference>
<feature type="transmembrane region" description="Helical" evidence="8">
    <location>
        <begin position="36"/>
        <end position="55"/>
    </location>
</feature>
<evidence type="ECO:0000313" key="10">
    <source>
        <dbReference type="Proteomes" id="UP000322294"/>
    </source>
</evidence>
<dbReference type="InterPro" id="IPR038770">
    <property type="entry name" value="Na+/solute_symporter_sf"/>
</dbReference>
<evidence type="ECO:0000256" key="2">
    <source>
        <dbReference type="ARBA" id="ARBA00010145"/>
    </source>
</evidence>
<feature type="transmembrane region" description="Helical" evidence="8">
    <location>
        <begin position="232"/>
        <end position="254"/>
    </location>
</feature>
<keyword evidence="5 8" id="KW-0812">Transmembrane</keyword>
<accession>A0A5S5AXX0</accession>
<dbReference type="RefSeq" id="WP_148866608.1">
    <property type="nucleotide sequence ID" value="NZ_VNHO01000007.1"/>
</dbReference>
<dbReference type="EMBL" id="VNHO01000007">
    <property type="protein sequence ID" value="TYP56749.1"/>
    <property type="molecule type" value="Genomic_DNA"/>
</dbReference>
<sequence length="316" mass="34637">MGNSKLYQAFAKIFIFASIGYFLSRKKIFEERDTEAIAKLLLYITSPALIVFNMTQYFTRDVLLQTFVVPFFSILMVVVSIAGARVAGKFLRIDNPAKLDVFYLTIAFCNTVYLGYPVIDSLYGETAAGYVFFYEFGSAVILWSFGVWLASRENDLSTGTVSLKENLKNLLNPPLTALAFSILLIVLGVKLSGFSGGVIKTLGDITVPLSMLFIGMSVGRAGISQEVLKPEYIAASLIRLIISPLIIGGVAHFVDIPVAIKKVITVEAAMPSMMFTAILAARYGKHPDFAAKIVVITTIFSMVTLPVVAYILQLVY</sequence>
<proteinExistence type="inferred from homology"/>
<name>A0A5S5AXX0_9FIRM</name>
<keyword evidence="6 8" id="KW-1133">Transmembrane helix</keyword>
<evidence type="ECO:0000256" key="8">
    <source>
        <dbReference type="SAM" id="Phobius"/>
    </source>
</evidence>
<evidence type="ECO:0000256" key="6">
    <source>
        <dbReference type="ARBA" id="ARBA00022989"/>
    </source>
</evidence>
<feature type="transmembrane region" description="Helical" evidence="8">
    <location>
        <begin position="260"/>
        <end position="281"/>
    </location>
</feature>
<comment type="similarity">
    <text evidence="2">Belongs to the auxin efflux carrier (TC 2.A.69) family.</text>
</comment>
<protein>
    <submittedName>
        <fullName evidence="9">Uncharacterized protein</fullName>
    </submittedName>
</protein>
<dbReference type="GO" id="GO:0055085">
    <property type="term" value="P:transmembrane transport"/>
    <property type="evidence" value="ECO:0007669"/>
    <property type="project" value="InterPro"/>
</dbReference>
<evidence type="ECO:0000313" key="9">
    <source>
        <dbReference type="EMBL" id="TYP56749.1"/>
    </source>
</evidence>
<feature type="transmembrane region" description="Helical" evidence="8">
    <location>
        <begin position="99"/>
        <end position="119"/>
    </location>
</feature>
<evidence type="ECO:0000256" key="7">
    <source>
        <dbReference type="ARBA" id="ARBA00023136"/>
    </source>
</evidence>
<dbReference type="Pfam" id="PF03547">
    <property type="entry name" value="Mem_trans"/>
    <property type="match status" value="1"/>
</dbReference>
<keyword evidence="7 8" id="KW-0472">Membrane</keyword>
<keyword evidence="4" id="KW-1003">Cell membrane</keyword>
<evidence type="ECO:0000256" key="3">
    <source>
        <dbReference type="ARBA" id="ARBA00022448"/>
    </source>
</evidence>
<gene>
    <name evidence="9" type="ORF">LZ11_00805</name>
</gene>
<feature type="transmembrane region" description="Helical" evidence="8">
    <location>
        <begin position="205"/>
        <end position="223"/>
    </location>
</feature>
<evidence type="ECO:0000256" key="5">
    <source>
        <dbReference type="ARBA" id="ARBA00022692"/>
    </source>
</evidence>
<feature type="transmembrane region" description="Helical" evidence="8">
    <location>
        <begin position="293"/>
        <end position="312"/>
    </location>
</feature>
<dbReference type="Proteomes" id="UP000322294">
    <property type="component" value="Unassembled WGS sequence"/>
</dbReference>
<feature type="transmembrane region" description="Helical" evidence="8">
    <location>
        <begin position="6"/>
        <end position="24"/>
    </location>
</feature>
<dbReference type="OrthoDB" id="9798064at2"/>
<reference evidence="9 10" key="1">
    <citation type="submission" date="2019-07" db="EMBL/GenBank/DDBJ databases">
        <title>Genomic Encyclopedia of Type Strains, Phase I: the one thousand microbial genomes (KMG-I) project.</title>
        <authorList>
            <person name="Kyrpides N."/>
        </authorList>
    </citation>
    <scope>NUCLEOTIDE SEQUENCE [LARGE SCALE GENOMIC DNA]</scope>
    <source>
        <strain evidence="9 10">DSM 16647</strain>
    </source>
</reference>
<comment type="subcellular location">
    <subcellularLocation>
        <location evidence="1">Cell membrane</location>
        <topology evidence="1">Multi-pass membrane protein</topology>
    </subcellularLocation>
</comment>
<dbReference type="InterPro" id="IPR004776">
    <property type="entry name" value="Mem_transp_PIN-like"/>
</dbReference>
<keyword evidence="10" id="KW-1185">Reference proteome</keyword>
<keyword evidence="3" id="KW-0813">Transport</keyword>
<dbReference type="Gene3D" id="1.20.1530.20">
    <property type="match status" value="1"/>
</dbReference>
<feature type="transmembrane region" description="Helical" evidence="8">
    <location>
        <begin position="67"/>
        <end position="87"/>
    </location>
</feature>